<organism evidence="1 2">
    <name type="scientific">Simkania negevensis (strain ATCC VR-1471 / DSM 27360 / Z)</name>
    <dbReference type="NCBI Taxonomy" id="331113"/>
    <lineage>
        <taxon>Bacteria</taxon>
        <taxon>Pseudomonadati</taxon>
        <taxon>Chlamydiota</taxon>
        <taxon>Chlamydiia</taxon>
        <taxon>Parachlamydiales</taxon>
        <taxon>Simkaniaceae</taxon>
        <taxon>Simkania</taxon>
    </lineage>
</organism>
<accession>F8L7T7</accession>
<dbReference type="EMBL" id="FR872582">
    <property type="protein sequence ID" value="CCB88837.1"/>
    <property type="molecule type" value="Genomic_DNA"/>
</dbReference>
<reference key="1">
    <citation type="journal article" date="2011" name="Mol. Biol. Evol.">
        <title>Unity in variety -- the pan-genome of the Chlamydiae.</title>
        <authorList>
            <person name="Collingro A."/>
            <person name="Tischler P."/>
            <person name="Weinmaier T."/>
            <person name="Penz T."/>
            <person name="Heinz E."/>
            <person name="Brunham R.C."/>
            <person name="Read T.D."/>
            <person name="Bavoil P.M."/>
            <person name="Sachse K."/>
            <person name="Kahane S."/>
            <person name="Friedman M.G."/>
            <person name="Rattei T."/>
            <person name="Myers G.S.A."/>
            <person name="Horn M."/>
        </authorList>
    </citation>
    <scope>NUCLEOTIDE SEQUENCE</scope>
    <source>
        <strain>Z</strain>
    </source>
</reference>
<protein>
    <submittedName>
        <fullName evidence="1">Uncharacterized protein</fullName>
    </submittedName>
</protein>
<dbReference type="AlphaFoldDB" id="F8L7T7"/>
<keyword evidence="2" id="KW-1185">Reference proteome</keyword>
<dbReference type="Proteomes" id="UP000000496">
    <property type="component" value="Chromosome gsn.131"/>
</dbReference>
<dbReference type="HOGENOM" id="CLU_3317023_0_0_0"/>
<evidence type="ECO:0000313" key="1">
    <source>
        <dbReference type="EMBL" id="CCB88837.1"/>
    </source>
</evidence>
<gene>
    <name evidence="1" type="ordered locus">SNE_A09600</name>
</gene>
<reference evidence="1 2" key="2">
    <citation type="journal article" date="2011" name="Mol. Biol. Evol.">
        <title>Unity in variety--the pan-genome of the Chlamydiae.</title>
        <authorList>
            <person name="Collingro A."/>
            <person name="Tischler P."/>
            <person name="Weinmaier T."/>
            <person name="Penz T."/>
            <person name="Heinz E."/>
            <person name="Brunham R.C."/>
            <person name="Read T.D."/>
            <person name="Bavoil P.M."/>
            <person name="Sachse K."/>
            <person name="Kahane S."/>
            <person name="Friedman M.G."/>
            <person name="Rattei T."/>
            <person name="Myers G.S."/>
            <person name="Horn M."/>
        </authorList>
    </citation>
    <scope>NUCLEOTIDE SEQUENCE [LARGE SCALE GENOMIC DNA]</scope>
    <source>
        <strain evidence="2">ATCC VR-1471 / Z</strain>
    </source>
</reference>
<dbReference type="KEGG" id="sng:SNE_A09600"/>
<evidence type="ECO:0000313" key="2">
    <source>
        <dbReference type="Proteomes" id="UP000000496"/>
    </source>
</evidence>
<name>F8L7T7_SIMNZ</name>
<dbReference type="STRING" id="331113.SNE_A09600"/>
<proteinExistence type="predicted"/>
<sequence>MAYLSAFVFAIVIARKEELSFLKTRRFLIPFQPLPIGDG</sequence>